<dbReference type="InterPro" id="IPR036513">
    <property type="entry name" value="STAS_dom_sf"/>
</dbReference>
<sequence>MNWATDGNRGAMDEPAPDVEVTVTAHDAESAEIAVVGELTEHARRPLVREMTDLMLAGPTLKQIRLDLCEVTFMNSAGLATLVQVQRMAQPRGIDTTLVVHSAVVARPLQLSGLWRRFTIVDRREGHPEDVHEATPHGHDHS</sequence>
<organism evidence="2 3">
    <name type="scientific">Modestobacter marinus</name>
    <dbReference type="NCBI Taxonomy" id="477641"/>
    <lineage>
        <taxon>Bacteria</taxon>
        <taxon>Bacillati</taxon>
        <taxon>Actinomycetota</taxon>
        <taxon>Actinomycetes</taxon>
        <taxon>Geodermatophilales</taxon>
        <taxon>Geodermatophilaceae</taxon>
        <taxon>Modestobacter</taxon>
    </lineage>
</organism>
<name>A0ABQ2FSA1_9ACTN</name>
<keyword evidence="3" id="KW-1185">Reference proteome</keyword>
<dbReference type="InterPro" id="IPR002645">
    <property type="entry name" value="STAS_dom"/>
</dbReference>
<evidence type="ECO:0000259" key="1">
    <source>
        <dbReference type="PROSITE" id="PS50801"/>
    </source>
</evidence>
<dbReference type="PROSITE" id="PS50801">
    <property type="entry name" value="STAS"/>
    <property type="match status" value="1"/>
</dbReference>
<evidence type="ECO:0000313" key="2">
    <source>
        <dbReference type="EMBL" id="GGL48289.1"/>
    </source>
</evidence>
<dbReference type="Proteomes" id="UP000648663">
    <property type="component" value="Unassembled WGS sequence"/>
</dbReference>
<gene>
    <name evidence="2" type="ORF">GCM10011589_01040</name>
</gene>
<dbReference type="Pfam" id="PF01740">
    <property type="entry name" value="STAS"/>
    <property type="match status" value="1"/>
</dbReference>
<proteinExistence type="predicted"/>
<dbReference type="Gene3D" id="3.30.750.24">
    <property type="entry name" value="STAS domain"/>
    <property type="match status" value="1"/>
</dbReference>
<feature type="domain" description="STAS" evidence="1">
    <location>
        <begin position="33"/>
        <end position="114"/>
    </location>
</feature>
<evidence type="ECO:0000313" key="3">
    <source>
        <dbReference type="Proteomes" id="UP000648663"/>
    </source>
</evidence>
<dbReference type="CDD" id="cd07043">
    <property type="entry name" value="STAS_anti-anti-sigma_factors"/>
    <property type="match status" value="1"/>
</dbReference>
<dbReference type="SUPFAM" id="SSF52091">
    <property type="entry name" value="SpoIIaa-like"/>
    <property type="match status" value="1"/>
</dbReference>
<dbReference type="EMBL" id="BMMI01000001">
    <property type="protein sequence ID" value="GGL48289.1"/>
    <property type="molecule type" value="Genomic_DNA"/>
</dbReference>
<accession>A0ABQ2FSA1</accession>
<reference evidence="3" key="1">
    <citation type="journal article" date="2019" name="Int. J. Syst. Evol. Microbiol.">
        <title>The Global Catalogue of Microorganisms (GCM) 10K type strain sequencing project: providing services to taxonomists for standard genome sequencing and annotation.</title>
        <authorList>
            <consortium name="The Broad Institute Genomics Platform"/>
            <consortium name="The Broad Institute Genome Sequencing Center for Infectious Disease"/>
            <person name="Wu L."/>
            <person name="Ma J."/>
        </authorList>
    </citation>
    <scope>NUCLEOTIDE SEQUENCE [LARGE SCALE GENOMIC DNA]</scope>
    <source>
        <strain evidence="3">CGMCC 4.5581</strain>
    </source>
</reference>
<protein>
    <recommendedName>
        <fullName evidence="1">STAS domain-containing protein</fullName>
    </recommendedName>
</protein>
<comment type="caution">
    <text evidence="2">The sequence shown here is derived from an EMBL/GenBank/DDBJ whole genome shotgun (WGS) entry which is preliminary data.</text>
</comment>